<dbReference type="PANTHER" id="PTHR47197:SF3">
    <property type="entry name" value="DIHYDRO-HEME D1 DEHYDROGENASE"/>
    <property type="match status" value="1"/>
</dbReference>
<dbReference type="NCBIfam" id="TIGR02276">
    <property type="entry name" value="beta_rpt_yvtn"/>
    <property type="match status" value="1"/>
</dbReference>
<dbReference type="InterPro" id="IPR011964">
    <property type="entry name" value="YVTN_b-propeller_repeat"/>
</dbReference>
<dbReference type="SMART" id="SM00320">
    <property type="entry name" value="WD40"/>
    <property type="match status" value="3"/>
</dbReference>
<sequence length="354" mass="36206">MRTVVDGSDVGDVQADRAANSATRAVTSVALNRGPIGGVAVTADGTRLLATNYGDDTVSIIDTASCRVVSTVFHADEPFAIAAGPAGTGWAYVTAGSTALDAVLAIDVDTAEVTGCYPVAMDIGYLVVDPTSTRVYLTRTGSSGVDVLALDAAMRPVGSAAVSGRTGAAAAGLRISADGQRLYAAVRQPGGDIVTVLDRELNVIDTVRVGATIVDVAISPDGARLHIATCGADGRGAVHVVDTRSHAVSSSRTIEAQLIQLIASRDGLRVYLVTSDGVLVVCARTNETLETLTGIGEPSCAVESPDGSKLYVAGFDGTVRVASLADLPASSESLHEQLELDDAVSRMLQLQPAL</sequence>
<dbReference type="SUPFAM" id="SSF51004">
    <property type="entry name" value="C-terminal (heme d1) domain of cytochrome cd1-nitrite reductase"/>
    <property type="match status" value="1"/>
</dbReference>
<dbReference type="InterPro" id="IPR011048">
    <property type="entry name" value="Haem_d1_sf"/>
</dbReference>
<dbReference type="Gene3D" id="2.130.10.10">
    <property type="entry name" value="YVTN repeat-like/Quinoprotein amine dehydrogenase"/>
    <property type="match status" value="2"/>
</dbReference>
<dbReference type="Proteomes" id="UP001190336">
    <property type="component" value="Chromosome"/>
</dbReference>
<reference evidence="1 2" key="1">
    <citation type="submission" date="2023-08" db="EMBL/GenBank/DDBJ databases">
        <authorList>
            <person name="Folkvardsen B D."/>
            <person name="Norman A."/>
        </authorList>
    </citation>
    <scope>NUCLEOTIDE SEQUENCE [LARGE SCALE GENOMIC DNA]</scope>
    <source>
        <strain evidence="1 2">Mu0083</strain>
    </source>
</reference>
<keyword evidence="2" id="KW-1185">Reference proteome</keyword>
<dbReference type="EMBL" id="OY726394">
    <property type="protein sequence ID" value="CAJ1494834.1"/>
    <property type="molecule type" value="Genomic_DNA"/>
</dbReference>
<name>A0ABN9MUD5_9MYCO</name>
<accession>A0ABN9MUD5</accession>
<evidence type="ECO:0000313" key="1">
    <source>
        <dbReference type="EMBL" id="CAJ1494834.1"/>
    </source>
</evidence>
<protein>
    <submittedName>
        <fullName evidence="1">YncE family protein</fullName>
    </submittedName>
</protein>
<evidence type="ECO:0000313" key="2">
    <source>
        <dbReference type="Proteomes" id="UP001190336"/>
    </source>
</evidence>
<dbReference type="RefSeq" id="WP_308475868.1">
    <property type="nucleotide sequence ID" value="NZ_OY726394.1"/>
</dbReference>
<dbReference type="InterPro" id="IPR015943">
    <property type="entry name" value="WD40/YVTN_repeat-like_dom_sf"/>
</dbReference>
<gene>
    <name evidence="1" type="ORF">MU0083_000943</name>
</gene>
<dbReference type="InterPro" id="IPR051200">
    <property type="entry name" value="Host-pathogen_enzymatic-act"/>
</dbReference>
<proteinExistence type="predicted"/>
<dbReference type="PANTHER" id="PTHR47197">
    <property type="entry name" value="PROTEIN NIRF"/>
    <property type="match status" value="1"/>
</dbReference>
<dbReference type="InterPro" id="IPR001680">
    <property type="entry name" value="WD40_rpt"/>
</dbReference>
<organism evidence="1 2">
    <name type="scientific">[Mycobacterium] kokjensenii</name>
    <dbReference type="NCBI Taxonomy" id="3064287"/>
    <lineage>
        <taxon>Bacteria</taxon>
        <taxon>Bacillati</taxon>
        <taxon>Actinomycetota</taxon>
        <taxon>Actinomycetes</taxon>
        <taxon>Mycobacteriales</taxon>
        <taxon>Mycobacteriaceae</taxon>
        <taxon>Mycolicibacter</taxon>
    </lineage>
</organism>